<proteinExistence type="predicted"/>
<comment type="caution">
    <text evidence="2">The sequence shown here is derived from an EMBL/GenBank/DDBJ whole genome shotgun (WGS) entry which is preliminary data.</text>
</comment>
<sequence length="173" mass="18098">MTVLLRAAAAVAVLALVAPAAPASAGSSPRLDGHWVVKTKITYDKNSPSSVGSVAKKRWSFTAQCDAPAACATTLVRPRNTGHPKTVTTVLHPDGSQYSGTEVYKSACFLYSGGIVEKAYTITEKTTINVTKTDANNAATAFGGKLVLLFAPTTAGKNHNCHADKIVLKLHST</sequence>
<protein>
    <recommendedName>
        <fullName evidence="4">Lipocalin-like domain-containing protein</fullName>
    </recommendedName>
</protein>
<evidence type="ECO:0000256" key="1">
    <source>
        <dbReference type="SAM" id="SignalP"/>
    </source>
</evidence>
<reference evidence="2 3" key="1">
    <citation type="submission" date="2020-07" db="EMBL/GenBank/DDBJ databases">
        <title>Sequencing the genomes of 1000 actinobacteria strains.</title>
        <authorList>
            <person name="Klenk H.-P."/>
        </authorList>
    </citation>
    <scope>NUCLEOTIDE SEQUENCE [LARGE SCALE GENOMIC DNA]</scope>
    <source>
        <strain evidence="2 3">DSM 21349</strain>
    </source>
</reference>
<accession>A0A7W3PAD2</accession>
<evidence type="ECO:0000313" key="3">
    <source>
        <dbReference type="Proteomes" id="UP000580910"/>
    </source>
</evidence>
<keyword evidence="1" id="KW-0732">Signal</keyword>
<feature type="signal peptide" evidence="1">
    <location>
        <begin position="1"/>
        <end position="25"/>
    </location>
</feature>
<keyword evidence="3" id="KW-1185">Reference proteome</keyword>
<organism evidence="2 3">
    <name type="scientific">Nocardioides ginsengisegetis</name>
    <dbReference type="NCBI Taxonomy" id="661491"/>
    <lineage>
        <taxon>Bacteria</taxon>
        <taxon>Bacillati</taxon>
        <taxon>Actinomycetota</taxon>
        <taxon>Actinomycetes</taxon>
        <taxon>Propionibacteriales</taxon>
        <taxon>Nocardioidaceae</taxon>
        <taxon>Nocardioides</taxon>
    </lineage>
</organism>
<dbReference type="RefSeq" id="WP_182539811.1">
    <property type="nucleotide sequence ID" value="NZ_JACGXA010000001.1"/>
</dbReference>
<dbReference type="EMBL" id="JACGXA010000001">
    <property type="protein sequence ID" value="MBA8804342.1"/>
    <property type="molecule type" value="Genomic_DNA"/>
</dbReference>
<name>A0A7W3PAD2_9ACTN</name>
<feature type="chain" id="PRO_5030862161" description="Lipocalin-like domain-containing protein" evidence="1">
    <location>
        <begin position="26"/>
        <end position="173"/>
    </location>
</feature>
<dbReference type="AlphaFoldDB" id="A0A7W3PAD2"/>
<dbReference type="Proteomes" id="UP000580910">
    <property type="component" value="Unassembled WGS sequence"/>
</dbReference>
<evidence type="ECO:0000313" key="2">
    <source>
        <dbReference type="EMBL" id="MBA8804342.1"/>
    </source>
</evidence>
<gene>
    <name evidence="2" type="ORF">FB382_002633</name>
</gene>
<evidence type="ECO:0008006" key="4">
    <source>
        <dbReference type="Google" id="ProtNLM"/>
    </source>
</evidence>